<reference evidence="1" key="1">
    <citation type="submission" date="2014-09" db="EMBL/GenBank/DDBJ databases">
        <authorList>
            <person name="Magalhaes I.L.F."/>
            <person name="Oliveira U."/>
            <person name="Santos F.R."/>
            <person name="Vidigal T.H.D.A."/>
            <person name="Brescovit A.D."/>
            <person name="Santos A.J."/>
        </authorList>
    </citation>
    <scope>NUCLEOTIDE SEQUENCE</scope>
    <source>
        <tissue evidence="1">Shoot tissue taken approximately 20 cm above the soil surface</tissue>
    </source>
</reference>
<evidence type="ECO:0000313" key="1">
    <source>
        <dbReference type="EMBL" id="JAE13070.1"/>
    </source>
</evidence>
<reference evidence="1" key="2">
    <citation type="journal article" date="2015" name="Data Brief">
        <title>Shoot transcriptome of the giant reed, Arundo donax.</title>
        <authorList>
            <person name="Barrero R.A."/>
            <person name="Guerrero F.D."/>
            <person name="Moolhuijzen P."/>
            <person name="Goolsby J.A."/>
            <person name="Tidwell J."/>
            <person name="Bellgard S.E."/>
            <person name="Bellgard M.I."/>
        </authorList>
    </citation>
    <scope>NUCLEOTIDE SEQUENCE</scope>
    <source>
        <tissue evidence="1">Shoot tissue taken approximately 20 cm above the soil surface</tissue>
    </source>
</reference>
<name>A0A0A9FJ86_ARUDO</name>
<organism evidence="1">
    <name type="scientific">Arundo donax</name>
    <name type="common">Giant reed</name>
    <name type="synonym">Donax arundinaceus</name>
    <dbReference type="NCBI Taxonomy" id="35708"/>
    <lineage>
        <taxon>Eukaryota</taxon>
        <taxon>Viridiplantae</taxon>
        <taxon>Streptophyta</taxon>
        <taxon>Embryophyta</taxon>
        <taxon>Tracheophyta</taxon>
        <taxon>Spermatophyta</taxon>
        <taxon>Magnoliopsida</taxon>
        <taxon>Liliopsida</taxon>
        <taxon>Poales</taxon>
        <taxon>Poaceae</taxon>
        <taxon>PACMAD clade</taxon>
        <taxon>Arundinoideae</taxon>
        <taxon>Arundineae</taxon>
        <taxon>Arundo</taxon>
    </lineage>
</organism>
<protein>
    <submittedName>
        <fullName evidence="1">Uncharacterized protein</fullName>
    </submittedName>
</protein>
<accession>A0A0A9FJ86</accession>
<proteinExistence type="predicted"/>
<sequence length="73" mass="8759">MHVPSNNWIRQVRRQESTEIARRLLDKQQYIKRYQPYLCSAVVIHSLHVRLELCITEIASLILSRTYVRTHAR</sequence>
<dbReference type="AlphaFoldDB" id="A0A0A9FJ86"/>
<dbReference type="EMBL" id="GBRH01184826">
    <property type="protein sequence ID" value="JAE13070.1"/>
    <property type="molecule type" value="Transcribed_RNA"/>
</dbReference>